<protein>
    <recommendedName>
        <fullName evidence="3">Condensation domain-containing protein</fullName>
    </recommendedName>
</protein>
<dbReference type="GO" id="GO:0003824">
    <property type="term" value="F:catalytic activity"/>
    <property type="evidence" value="ECO:0007669"/>
    <property type="project" value="InterPro"/>
</dbReference>
<name>A0A5J5FYI9_9BACL</name>
<comment type="caution">
    <text evidence="4">The sequence shown here is derived from an EMBL/GenBank/DDBJ whole genome shotgun (WGS) entry which is preliminary data.</text>
</comment>
<dbReference type="OrthoDB" id="2611887at2"/>
<evidence type="ECO:0000313" key="5">
    <source>
        <dbReference type="Proteomes" id="UP000367750"/>
    </source>
</evidence>
<sequence length="413" mass="46093">MNEPGPECSPLTQLQRNMYICGKLPLYRLPLLYPLRENESYEDVRQAVTDTLLHYPALQVRYSYLPESRSFIQRHVPLEADTLEISVVKECGDAVSYIRSSTASVDPADGYPWRLQFLEDGNRRYLYLEFHHICIDGLGIRNLEETLEARLAGRPPGPRGRDFESYLRVSDLEASCGTSSGSFGGFSGGSGGDSGGGSGREEPAAARIPPAGKGGSPAADRVCLPLTGSRWERVERIARRLGVSRNAVCQAAVEEAVRRCGEGAVYGVIGNWRMAFGSFRDVGCHVRIIPGVIGEAESPGERMKRIFAGQLPGLRREPEAEEGAGSRMEYAIVYSYEENLFRRMRFIPADRLSKFDIYIRVCREGEEAKAEIEYNRSKYEPSQMMQLLGILDEVLENCAQEEEESGELAREIR</sequence>
<reference evidence="4 5" key="1">
    <citation type="submission" date="2019-09" db="EMBL/GenBank/DDBJ databases">
        <title>Bacillus ochoae sp. nov., Paenibacillus whitsoniae sp. nov., Paenibacillus spiritus sp. nov. Isolated from the Mars Exploration Rover during spacecraft assembly.</title>
        <authorList>
            <person name="Seuylemezian A."/>
            <person name="Vaishampayan P."/>
        </authorList>
    </citation>
    <scope>NUCLEOTIDE SEQUENCE [LARGE SCALE GENOMIC DNA]</scope>
    <source>
        <strain evidence="4 5">MER_111</strain>
    </source>
</reference>
<gene>
    <name evidence="4" type="ORF">F4V43_16455</name>
</gene>
<accession>A0A5J5FYI9</accession>
<dbReference type="Gene3D" id="3.30.559.10">
    <property type="entry name" value="Chloramphenicol acetyltransferase-like domain"/>
    <property type="match status" value="1"/>
</dbReference>
<dbReference type="AlphaFoldDB" id="A0A5J5FYI9"/>
<evidence type="ECO:0000313" key="4">
    <source>
        <dbReference type="EMBL" id="KAA8998818.1"/>
    </source>
</evidence>
<keyword evidence="1" id="KW-0175">Coiled coil</keyword>
<dbReference type="SUPFAM" id="SSF52777">
    <property type="entry name" value="CoA-dependent acyltransferases"/>
    <property type="match status" value="2"/>
</dbReference>
<evidence type="ECO:0000256" key="1">
    <source>
        <dbReference type="SAM" id="Coils"/>
    </source>
</evidence>
<dbReference type="Proteomes" id="UP000367750">
    <property type="component" value="Unassembled WGS sequence"/>
</dbReference>
<feature type="region of interest" description="Disordered" evidence="2">
    <location>
        <begin position="183"/>
        <end position="219"/>
    </location>
</feature>
<dbReference type="InterPro" id="IPR001242">
    <property type="entry name" value="Condensation_dom"/>
</dbReference>
<feature type="domain" description="Condensation" evidence="3">
    <location>
        <begin position="10"/>
        <end position="147"/>
    </location>
</feature>
<dbReference type="Pfam" id="PF00668">
    <property type="entry name" value="Condensation"/>
    <property type="match status" value="1"/>
</dbReference>
<dbReference type="RefSeq" id="WP_150459348.1">
    <property type="nucleotide sequence ID" value="NZ_VYKK01000026.1"/>
</dbReference>
<keyword evidence="5" id="KW-1185">Reference proteome</keyword>
<evidence type="ECO:0000259" key="3">
    <source>
        <dbReference type="Pfam" id="PF00668"/>
    </source>
</evidence>
<evidence type="ECO:0000256" key="2">
    <source>
        <dbReference type="SAM" id="MobiDB-lite"/>
    </source>
</evidence>
<organism evidence="4 5">
    <name type="scientific">Paenibacillus spiritus</name>
    <dbReference type="NCBI Taxonomy" id="2496557"/>
    <lineage>
        <taxon>Bacteria</taxon>
        <taxon>Bacillati</taxon>
        <taxon>Bacillota</taxon>
        <taxon>Bacilli</taxon>
        <taxon>Bacillales</taxon>
        <taxon>Paenibacillaceae</taxon>
        <taxon>Paenibacillus</taxon>
    </lineage>
</organism>
<dbReference type="Gene3D" id="3.30.559.30">
    <property type="entry name" value="Nonribosomal peptide synthetase, condensation domain"/>
    <property type="match status" value="1"/>
</dbReference>
<dbReference type="InterPro" id="IPR023213">
    <property type="entry name" value="CAT-like_dom_sf"/>
</dbReference>
<dbReference type="EMBL" id="VYKK01000026">
    <property type="protein sequence ID" value="KAA8998818.1"/>
    <property type="molecule type" value="Genomic_DNA"/>
</dbReference>
<feature type="coiled-coil region" evidence="1">
    <location>
        <begin position="384"/>
        <end position="411"/>
    </location>
</feature>
<dbReference type="GO" id="GO:0008610">
    <property type="term" value="P:lipid biosynthetic process"/>
    <property type="evidence" value="ECO:0007669"/>
    <property type="project" value="UniProtKB-ARBA"/>
</dbReference>
<feature type="compositionally biased region" description="Gly residues" evidence="2">
    <location>
        <begin position="183"/>
        <end position="198"/>
    </location>
</feature>
<proteinExistence type="predicted"/>